<name>A0A2A9M630_BESBE</name>
<evidence type="ECO:0000256" key="1">
    <source>
        <dbReference type="ARBA" id="ARBA00007733"/>
    </source>
</evidence>
<feature type="region of interest" description="Disordered" evidence="6">
    <location>
        <begin position="1675"/>
        <end position="1749"/>
    </location>
</feature>
<keyword evidence="5" id="KW-0342">GTP-binding</keyword>
<feature type="compositionally biased region" description="Low complexity" evidence="6">
    <location>
        <begin position="233"/>
        <end position="257"/>
    </location>
</feature>
<feature type="compositionally biased region" description="Low complexity" evidence="6">
    <location>
        <begin position="72"/>
        <end position="87"/>
    </location>
</feature>
<dbReference type="RefSeq" id="XP_029215345.1">
    <property type="nucleotide sequence ID" value="XM_029361445.1"/>
</dbReference>
<feature type="compositionally biased region" description="Polar residues" evidence="6">
    <location>
        <begin position="639"/>
        <end position="652"/>
    </location>
</feature>
<feature type="region of interest" description="Disordered" evidence="6">
    <location>
        <begin position="974"/>
        <end position="1107"/>
    </location>
</feature>
<feature type="region of interest" description="Disordered" evidence="6">
    <location>
        <begin position="859"/>
        <end position="949"/>
    </location>
</feature>
<dbReference type="GO" id="GO:0003924">
    <property type="term" value="F:GTPase activity"/>
    <property type="evidence" value="ECO:0007669"/>
    <property type="project" value="InterPro"/>
</dbReference>
<dbReference type="GO" id="GO:0005525">
    <property type="term" value="F:GTP binding"/>
    <property type="evidence" value="ECO:0007669"/>
    <property type="project" value="UniProtKB-KW"/>
</dbReference>
<dbReference type="Gene3D" id="2.40.30.10">
    <property type="entry name" value="Translation factors"/>
    <property type="match status" value="2"/>
</dbReference>
<feature type="region of interest" description="Disordered" evidence="6">
    <location>
        <begin position="404"/>
        <end position="517"/>
    </location>
</feature>
<feature type="compositionally biased region" description="Basic and acidic residues" evidence="6">
    <location>
        <begin position="864"/>
        <end position="880"/>
    </location>
</feature>
<dbReference type="FunFam" id="3.40.50.300:FF:000019">
    <property type="entry name" value="Translation initiation factor IF-2"/>
    <property type="match status" value="1"/>
</dbReference>
<keyword evidence="2" id="KW-0396">Initiation factor</keyword>
<feature type="region of interest" description="Disordered" evidence="6">
    <location>
        <begin position="1976"/>
        <end position="2013"/>
    </location>
</feature>
<dbReference type="EMBL" id="NWUJ01000015">
    <property type="protein sequence ID" value="PFH31336.1"/>
    <property type="molecule type" value="Genomic_DNA"/>
</dbReference>
<feature type="region of interest" description="Disordered" evidence="6">
    <location>
        <begin position="233"/>
        <end position="342"/>
    </location>
</feature>
<feature type="region of interest" description="Disordered" evidence="6">
    <location>
        <begin position="1264"/>
        <end position="1306"/>
    </location>
</feature>
<keyword evidence="9" id="KW-1185">Reference proteome</keyword>
<feature type="region of interest" description="Disordered" evidence="6">
    <location>
        <begin position="536"/>
        <end position="604"/>
    </location>
</feature>
<comment type="similarity">
    <text evidence="1">Belongs to the TRAFAC class translation factor GTPase superfamily. Classic translation factor GTPase family. IF-2 subfamily.</text>
</comment>
<feature type="region of interest" description="Disordered" evidence="6">
    <location>
        <begin position="1841"/>
        <end position="1961"/>
    </location>
</feature>
<dbReference type="InterPro" id="IPR015760">
    <property type="entry name" value="TIF_IF2"/>
</dbReference>
<evidence type="ECO:0000313" key="9">
    <source>
        <dbReference type="Proteomes" id="UP000224006"/>
    </source>
</evidence>
<feature type="compositionally biased region" description="Low complexity" evidence="6">
    <location>
        <begin position="1020"/>
        <end position="1037"/>
    </location>
</feature>
<keyword evidence="3" id="KW-0547">Nucleotide-binding</keyword>
<dbReference type="PROSITE" id="PS51722">
    <property type="entry name" value="G_TR_2"/>
    <property type="match status" value="1"/>
</dbReference>
<feature type="compositionally biased region" description="Basic and acidic residues" evidence="6">
    <location>
        <begin position="1055"/>
        <end position="1069"/>
    </location>
</feature>
<dbReference type="InterPro" id="IPR000795">
    <property type="entry name" value="T_Tr_GTP-bd_dom"/>
</dbReference>
<feature type="compositionally biased region" description="Low complexity" evidence="6">
    <location>
        <begin position="626"/>
        <end position="638"/>
    </location>
</feature>
<dbReference type="KEGG" id="bbes:BESB_027710"/>
<dbReference type="InterPro" id="IPR053905">
    <property type="entry name" value="EF-G-like_DII"/>
</dbReference>
<dbReference type="Pfam" id="PF11987">
    <property type="entry name" value="IF-2"/>
    <property type="match status" value="1"/>
</dbReference>
<accession>A0A2A9M630</accession>
<dbReference type="VEuPathDB" id="ToxoDB:BESB_027710"/>
<dbReference type="GO" id="GO:0005737">
    <property type="term" value="C:cytoplasm"/>
    <property type="evidence" value="ECO:0007669"/>
    <property type="project" value="TreeGrafter"/>
</dbReference>
<dbReference type="Pfam" id="PF00009">
    <property type="entry name" value="GTP_EFTU"/>
    <property type="match status" value="1"/>
</dbReference>
<dbReference type="PANTHER" id="PTHR43381:SF5">
    <property type="entry name" value="TR-TYPE G DOMAIN-CONTAINING PROTEIN"/>
    <property type="match status" value="1"/>
</dbReference>
<keyword evidence="8" id="KW-0251">Elongation factor</keyword>
<dbReference type="GeneID" id="40307823"/>
<feature type="compositionally biased region" description="Basic and acidic residues" evidence="6">
    <location>
        <begin position="936"/>
        <end position="948"/>
    </location>
</feature>
<feature type="compositionally biased region" description="Basic and acidic residues" evidence="6">
    <location>
        <begin position="1985"/>
        <end position="2013"/>
    </location>
</feature>
<dbReference type="Pfam" id="PF22042">
    <property type="entry name" value="EF-G_D2"/>
    <property type="match status" value="1"/>
</dbReference>
<feature type="region of interest" description="Disordered" evidence="6">
    <location>
        <begin position="1490"/>
        <end position="1512"/>
    </location>
</feature>
<dbReference type="CDD" id="cd01887">
    <property type="entry name" value="IF2_eIF5B"/>
    <property type="match status" value="1"/>
</dbReference>
<dbReference type="GO" id="GO:0003746">
    <property type="term" value="F:translation elongation factor activity"/>
    <property type="evidence" value="ECO:0007669"/>
    <property type="project" value="UniProtKB-KW"/>
</dbReference>
<feature type="region of interest" description="Disordered" evidence="6">
    <location>
        <begin position="165"/>
        <end position="186"/>
    </location>
</feature>
<dbReference type="InterPro" id="IPR005225">
    <property type="entry name" value="Small_GTP-bd"/>
</dbReference>
<dbReference type="GO" id="GO:0003743">
    <property type="term" value="F:translation initiation factor activity"/>
    <property type="evidence" value="ECO:0007669"/>
    <property type="project" value="UniProtKB-KW"/>
</dbReference>
<evidence type="ECO:0000256" key="6">
    <source>
        <dbReference type="SAM" id="MobiDB-lite"/>
    </source>
</evidence>
<evidence type="ECO:0000256" key="4">
    <source>
        <dbReference type="ARBA" id="ARBA00022917"/>
    </source>
</evidence>
<dbReference type="Proteomes" id="UP000224006">
    <property type="component" value="Unassembled WGS sequence"/>
</dbReference>
<organism evidence="8 9">
    <name type="scientific">Besnoitia besnoiti</name>
    <name type="common">Apicomplexan protozoan</name>
    <dbReference type="NCBI Taxonomy" id="94643"/>
    <lineage>
        <taxon>Eukaryota</taxon>
        <taxon>Sar</taxon>
        <taxon>Alveolata</taxon>
        <taxon>Apicomplexa</taxon>
        <taxon>Conoidasida</taxon>
        <taxon>Coccidia</taxon>
        <taxon>Eucoccidiorida</taxon>
        <taxon>Eimeriorina</taxon>
        <taxon>Sarcocystidae</taxon>
        <taxon>Besnoitia</taxon>
    </lineage>
</organism>
<feature type="compositionally biased region" description="Low complexity" evidence="6">
    <location>
        <begin position="1710"/>
        <end position="1745"/>
    </location>
</feature>
<feature type="compositionally biased region" description="Polar residues" evidence="6">
    <location>
        <begin position="543"/>
        <end position="554"/>
    </location>
</feature>
<feature type="region of interest" description="Disordered" evidence="6">
    <location>
        <begin position="1224"/>
        <end position="1243"/>
    </location>
</feature>
<feature type="compositionally biased region" description="Polar residues" evidence="6">
    <location>
        <begin position="1944"/>
        <end position="1956"/>
    </location>
</feature>
<feature type="region of interest" description="Disordered" evidence="6">
    <location>
        <begin position="746"/>
        <end position="770"/>
    </location>
</feature>
<feature type="compositionally biased region" description="Low complexity" evidence="6">
    <location>
        <begin position="1931"/>
        <end position="1943"/>
    </location>
</feature>
<evidence type="ECO:0000256" key="5">
    <source>
        <dbReference type="ARBA" id="ARBA00023134"/>
    </source>
</evidence>
<feature type="region of interest" description="Disordered" evidence="6">
    <location>
        <begin position="626"/>
        <end position="687"/>
    </location>
</feature>
<dbReference type="SUPFAM" id="SSF50447">
    <property type="entry name" value="Translation proteins"/>
    <property type="match status" value="2"/>
</dbReference>
<feature type="compositionally biased region" description="Basic and acidic residues" evidence="6">
    <location>
        <begin position="897"/>
        <end position="909"/>
    </location>
</feature>
<reference evidence="8 9" key="1">
    <citation type="submission" date="2017-09" db="EMBL/GenBank/DDBJ databases">
        <title>Genome sequencing of Besnoitia besnoiti strain Bb-Ger1.</title>
        <authorList>
            <person name="Schares G."/>
            <person name="Venepally P."/>
            <person name="Lorenzi H.A."/>
        </authorList>
    </citation>
    <scope>NUCLEOTIDE SEQUENCE [LARGE SCALE GENOMIC DNA]</scope>
    <source>
        <strain evidence="8 9">Bb-Ger1</strain>
    </source>
</reference>
<dbReference type="PANTHER" id="PTHR43381">
    <property type="entry name" value="TRANSLATION INITIATION FACTOR IF-2-RELATED"/>
    <property type="match status" value="1"/>
</dbReference>
<feature type="compositionally biased region" description="Low complexity" evidence="6">
    <location>
        <begin position="656"/>
        <end position="679"/>
    </location>
</feature>
<dbReference type="SUPFAM" id="SSF52540">
    <property type="entry name" value="P-loop containing nucleoside triphosphate hydrolases"/>
    <property type="match status" value="1"/>
</dbReference>
<sequence>MLTGRCPGAPLLRRAASALPRAWEARGRGLFPFSPNPASYPSSPSARRCPPLASVFSSPISSGVQARAAPAASSSSSLRATEDAPSPVVLPPSPPCAGGRHAINPPGTPGSPLSGMPRPMTLFSAASTSPSRRAAVCTSLAQSFICRFLSSSLSLRVKGASTHMSSGFLSHSASQSLSSPRVSPSAARDALFPSSASLFPLAPPTAAHSRDPERAAAASVAAIVSGSAARKSSRASLAPVSSSPSLATSASSPSFPSSAPPSPSAHFLSARVRAGRSEKASESVNAHAGTANGHRQAHPSRPVSPSSLPSPPGAAVPPSLSGRSPSHASSLHRRAPAAAAAHRAVTPPAFASASSSSATASAALLPSPVVARPRSLQRPRIVSSHAEWEWRRLERERAMQSARAWESRRGDSDAESGASPAFGAGALDAPRRGARRAAGKAAPQAAPQAPPQAHADFSDAVNATTHAGRRAPSEQAESLRRGCEGVAQNAGGDRDKNGIGAESSGEEGEGKARPKSLTSVAARRWRAFLSVFSFSQAPPAAPSTGSSVGSQLASSRPGPALAPAADSVPSPRGFRLRHGREPSAASSSSSHVHGAEETELQRSSWWTRTRRSVRSVKSLCSRPAAATGVEAPAAAETASPSRVSTEQPSLLSGSHAPRSSACPSSLSAASSNSATPSSSDCREPWEAPAGPASARFPSFAVSFSALFPLWFSALSHAWAAWLSCVASAFRALAAAWRRVISTSPVARAGSPQGRAAAESQDEHEQSDAQKERVTALLEEARLAAARRAEEAERAAALRAAQHLQQWARPPSRTFREIRCRLLRQAGGAADPGGRLELDSVRELETQQIVLALAAAHRAARNRPRRQEGEASETVEAKKLGQADLSQATLKTKAGDAPTKDGDGEVRRAGGEQSGGVAMRHTAAGEAPRTTAEETDAAEKETREGRLSAEENAANAGALEHERVGAKTATALQGAISSDANASEGADYEHSGKEMSELSLRGGLRATDSEVKQSVSRETGAQAAAEAPPAPALDETAPSAGSAETQLAPDESVSGVEERLEASETHKKGGEPLASDDAIQGASGRDDERKSTREIQNEQVTEGADNGGLLLPAALRLKPGQILYEAAPKSDVAEALSSPLPSLDEWIRRSSLSQQEGCWNSQQEAATTAGIPGLPGASLAPAFLAAARQRLGSFHAAAAAAKQEAVKARQAAAAAAAEALTLSVQAEPAESSALGRSSESGTEDDISAVHAPLLPASNQISGSPGCLSEYGTEAAAGQDPREASSGTAGVGGHAPLARRRVSSAPATLSPSEAMDLANERAAAAAAAEARAYAAKKAFFVEEAAFRAHLMEQQKHLALRVPPPPEKVQNQLEDERARFDAARHGATPGTRNGEPRAEGKSSGVLAKVLGHVEPSESFSANEGGRQAWNDLAFPTVSLDGQTARVQRSAWGPYPSTPDTPVFPLAAPPGSRWGAAAPDLRLTACPASAGLQRPGDEFAGGPAKPGQWGGEPRPTPVNSAWRAAPHTGTGPGGRFPFAVRPPPLGAPQAPASASPLSPLGGLMWDPRAPDIRWLKQLYGEIHAVKEVTKFYRGGRGLSCVEESKRALGLILMSLNVEVSMLQSEVNKVVTHVRPAVTSWEQVFSAATRMIQFFAHDTRFGKDRCLVVVREAGGIIDDPRMSQATASSGSLAEGEGSQPSSKSRLKDTPDNANSASSKAAELSEAPASSSPPSTPSSALPSGSSSISLPQAPPHLHLSLQEPATRMEALLVHFDVVGRLPPVLLPGQVEPIAVKAFFSVPRFLNVLRRDIYTLNCVMHALKRENVCTLDDGSSISLWDPFAGVSRRPSQERRMAGERTGKAQPTKKGSRPPEAKALEEPSAQEKNLALAKEKEMEEDAAQQQSTTPPERKQADTTALLLQSMQRQQEERRLADLESFSEASSETTASQHWSRSGTPSGVSSPDDASAVWLAEASTEQLQGTSALSWVERQTRTRKLESKKKQGETQRSPREGQEKHALHVNDLTIETLARHLNVPDAEVLGVAALLLEGTPGRGTVTLTTRLDEDEAEFLSDELGKLHCLRLTRGEAHEERGDYRAPAVVAVLGHVDHGKTTLLDKLRSTHVAESEAGGITQAVSSGSLLLPSQNQRLTFIDTPGHAAFASMRKRGAAATDLCVLVVAADEGVKAQTLECLEIIRKAGTPWIVAMNKMDKQGADPERVKQQFADLGVLSDDAGGDVPFIPISAKSGEGLDQLEAALTLLQEDMPHLYGRGPPTQGSGPTNARSARGYVLESRVDKQKGRCIQVIVRSGWLEPGKWVVIGRNAGRVKKIWRSGEQVELTMAGPNEAVEITGLGDLQASAGQALVQATSAQQAAKLAGMVERLDLRRQMRRAAASTAEATKFAVEDLALKTASTLRRKQRKLLKYKQAVQDVKTGGETVDEDAEEDDMEDLITTRHAVVEGIPQIGFVIKAADQGSLEAILQWIDTFNETVKTAERLPDAVRGALKTAAADRLRALADQRRAVDLTEEVESEEQPSEALDESERSLVSRWLPLCVLHCGVGPISLSDVNKASLTNSFILGFGVSTLDNIDQVVHEKGLTVRNQNIIYRLFEDIEAMYEYHFGSEFVYNQVGRAVVSRVATFTLKRSKGGVQTVVGVDVKEGTPSTQHFYTVIRDGLLVAENLQVKSMQKNRQDVTSLQKGSRLGAIIFDSDFDDFEERDTILVFERSQRLPPEFITSRRYIDSA</sequence>
<dbReference type="Gene3D" id="3.40.50.300">
    <property type="entry name" value="P-loop containing nucleotide triphosphate hydrolases"/>
    <property type="match status" value="1"/>
</dbReference>
<evidence type="ECO:0000256" key="2">
    <source>
        <dbReference type="ARBA" id="ARBA00022540"/>
    </source>
</evidence>
<dbReference type="InterPro" id="IPR023115">
    <property type="entry name" value="TIF_IF2_dom3"/>
</dbReference>
<feature type="region of interest" description="Disordered" evidence="6">
    <location>
        <begin position="72"/>
        <end position="119"/>
    </location>
</feature>
<dbReference type="OrthoDB" id="361630at2759"/>
<feature type="compositionally biased region" description="Basic and acidic residues" evidence="6">
    <location>
        <begin position="760"/>
        <end position="770"/>
    </location>
</feature>
<feature type="compositionally biased region" description="Low complexity" evidence="6">
    <location>
        <begin position="316"/>
        <end position="329"/>
    </location>
</feature>
<feature type="compositionally biased region" description="Polar residues" evidence="6">
    <location>
        <begin position="1909"/>
        <end position="1920"/>
    </location>
</feature>
<dbReference type="STRING" id="94643.A0A2A9M630"/>
<evidence type="ECO:0000313" key="8">
    <source>
        <dbReference type="EMBL" id="PFH31336.1"/>
    </source>
</evidence>
<dbReference type="SUPFAM" id="SSF52156">
    <property type="entry name" value="Initiation factor IF2/eIF5b, domain 3"/>
    <property type="match status" value="1"/>
</dbReference>
<evidence type="ECO:0000259" key="7">
    <source>
        <dbReference type="PROSITE" id="PS51722"/>
    </source>
</evidence>
<dbReference type="InterPro" id="IPR009000">
    <property type="entry name" value="Transl_B-barrel_sf"/>
</dbReference>
<gene>
    <name evidence="8" type="ORF">BESB_027710</name>
</gene>
<dbReference type="NCBIfam" id="TIGR00231">
    <property type="entry name" value="small_GTP"/>
    <property type="match status" value="1"/>
</dbReference>
<feature type="compositionally biased region" description="Low complexity" evidence="6">
    <location>
        <begin position="439"/>
        <end position="455"/>
    </location>
</feature>
<feature type="compositionally biased region" description="Basic and acidic residues" evidence="6">
    <location>
        <begin position="1083"/>
        <end position="1095"/>
    </location>
</feature>
<comment type="caution">
    <text evidence="8">The sequence shown here is derived from an EMBL/GenBank/DDBJ whole genome shotgun (WGS) entry which is preliminary data.</text>
</comment>
<feature type="compositionally biased region" description="Low complexity" evidence="6">
    <location>
        <begin position="1682"/>
        <end position="1693"/>
    </location>
</feature>
<feature type="compositionally biased region" description="Basic and acidic residues" evidence="6">
    <location>
        <begin position="1843"/>
        <end position="1855"/>
    </location>
</feature>
<dbReference type="InterPro" id="IPR036925">
    <property type="entry name" value="TIF_IF2_dom3_sf"/>
</dbReference>
<feature type="compositionally biased region" description="Basic and acidic residues" evidence="6">
    <location>
        <begin position="986"/>
        <end position="995"/>
    </location>
</feature>
<dbReference type="InterPro" id="IPR027417">
    <property type="entry name" value="P-loop_NTPase"/>
</dbReference>
<protein>
    <submittedName>
        <fullName evidence="8">Elongation factor Tu GTP binding domain-containing protein</fullName>
    </submittedName>
</protein>
<proteinExistence type="inferred from homology"/>
<feature type="region of interest" description="Disordered" evidence="6">
    <location>
        <begin position="1380"/>
        <end position="1399"/>
    </location>
</feature>
<keyword evidence="4" id="KW-0648">Protein biosynthesis</keyword>
<evidence type="ECO:0000256" key="3">
    <source>
        <dbReference type="ARBA" id="ARBA00022741"/>
    </source>
</evidence>
<dbReference type="Gene3D" id="3.40.50.10050">
    <property type="entry name" value="Translation initiation factor IF- 2, domain 3"/>
    <property type="match status" value="1"/>
</dbReference>
<feature type="domain" description="Tr-type G" evidence="7">
    <location>
        <begin position="2091"/>
        <end position="2261"/>
    </location>
</feature>